<gene>
    <name evidence="16" type="ORF">PROFUN_07576</name>
</gene>
<keyword evidence="13" id="KW-0326">Glycosidase</keyword>
<dbReference type="InterPro" id="IPR011257">
    <property type="entry name" value="DNA_glycosylase"/>
</dbReference>
<evidence type="ECO:0000256" key="3">
    <source>
        <dbReference type="ARBA" id="ARBA00008343"/>
    </source>
</evidence>
<dbReference type="STRING" id="1890364.A0A2P6NLY2"/>
<dbReference type="InterPro" id="IPR044298">
    <property type="entry name" value="MIG/MutY"/>
</dbReference>
<dbReference type="InParanoid" id="A0A2P6NLY2"/>
<dbReference type="Gene3D" id="1.10.340.30">
    <property type="entry name" value="Hypothetical protein, domain 2"/>
    <property type="match status" value="1"/>
</dbReference>
<dbReference type="SMART" id="SM00478">
    <property type="entry name" value="ENDO3c"/>
    <property type="match status" value="1"/>
</dbReference>
<evidence type="ECO:0000259" key="15">
    <source>
        <dbReference type="SMART" id="SM00478"/>
    </source>
</evidence>
<dbReference type="InterPro" id="IPR029119">
    <property type="entry name" value="MutY_C"/>
</dbReference>
<evidence type="ECO:0000256" key="13">
    <source>
        <dbReference type="ARBA" id="ARBA00023295"/>
    </source>
</evidence>
<dbReference type="FunFam" id="1.10.1670.10:FF:000002">
    <property type="entry name" value="Adenine DNA glycosylase"/>
    <property type="match status" value="1"/>
</dbReference>
<evidence type="ECO:0000256" key="6">
    <source>
        <dbReference type="ARBA" id="ARBA00022485"/>
    </source>
</evidence>
<dbReference type="FunFam" id="1.10.340.30:FF:000002">
    <property type="entry name" value="Adenine DNA glycosylase"/>
    <property type="match status" value="1"/>
</dbReference>
<keyword evidence="17" id="KW-1185">Reference proteome</keyword>
<dbReference type="GO" id="GO:0032357">
    <property type="term" value="F:oxidized purine DNA binding"/>
    <property type="evidence" value="ECO:0007669"/>
    <property type="project" value="TreeGrafter"/>
</dbReference>
<dbReference type="InterPro" id="IPR003265">
    <property type="entry name" value="HhH-GPD_domain"/>
</dbReference>
<dbReference type="Pfam" id="PF00633">
    <property type="entry name" value="HHH"/>
    <property type="match status" value="1"/>
</dbReference>
<evidence type="ECO:0000256" key="4">
    <source>
        <dbReference type="ARBA" id="ARBA00012045"/>
    </source>
</evidence>
<dbReference type="Gene3D" id="1.10.1670.10">
    <property type="entry name" value="Helix-hairpin-Helix base-excision DNA repair enzymes (C-terminal)"/>
    <property type="match status" value="1"/>
</dbReference>
<comment type="catalytic activity">
    <reaction evidence="1">
        <text>Hydrolyzes free adenine bases from 7,8-dihydro-8-oxoguanine:adenine mismatched double-stranded DNA, leaving an apurinic site.</text>
        <dbReference type="EC" id="3.2.2.31"/>
    </reaction>
</comment>
<dbReference type="GO" id="GO:0000701">
    <property type="term" value="F:purine-specific mismatch base pair DNA N-glycosylase activity"/>
    <property type="evidence" value="ECO:0007669"/>
    <property type="project" value="UniProtKB-EC"/>
</dbReference>
<feature type="compositionally biased region" description="Basic and acidic residues" evidence="14">
    <location>
        <begin position="45"/>
        <end position="55"/>
    </location>
</feature>
<keyword evidence="6" id="KW-0004">4Fe-4S</keyword>
<organism evidence="16 17">
    <name type="scientific">Planoprotostelium fungivorum</name>
    <dbReference type="NCBI Taxonomy" id="1890364"/>
    <lineage>
        <taxon>Eukaryota</taxon>
        <taxon>Amoebozoa</taxon>
        <taxon>Evosea</taxon>
        <taxon>Variosea</taxon>
        <taxon>Cavosteliida</taxon>
        <taxon>Cavosteliaceae</taxon>
        <taxon>Planoprotostelium</taxon>
    </lineage>
</organism>
<comment type="similarity">
    <text evidence="3">Belongs to the Nth/MutY family.</text>
</comment>
<keyword evidence="11" id="KW-0411">Iron-sulfur</keyword>
<evidence type="ECO:0000313" key="16">
    <source>
        <dbReference type="EMBL" id="PRP84922.1"/>
    </source>
</evidence>
<dbReference type="GO" id="GO:0034039">
    <property type="term" value="F:8-oxo-7,8-dihydroguanine DNA N-glycosylase activity"/>
    <property type="evidence" value="ECO:0007669"/>
    <property type="project" value="TreeGrafter"/>
</dbReference>
<comment type="caution">
    <text evidence="16">The sequence shown here is derived from an EMBL/GenBank/DDBJ whole genome shotgun (WGS) entry which is preliminary data.</text>
</comment>
<dbReference type="PANTHER" id="PTHR42944">
    <property type="entry name" value="ADENINE DNA GLYCOSYLASE"/>
    <property type="match status" value="1"/>
</dbReference>
<proteinExistence type="inferred from homology"/>
<sequence length="1007" mass="115070">MPPTKRKVTRKKKELDEEIEDESLSEDAGASSSEESSPKPKRKKTSADKEELNLSPIHRHDESYHRFNLTETNFMRSSLLTWYDENKRDLPWRYDEVRNEPSFVRAKEDIMNRRAYAIWVSEIMLQQTRVQTVIEYFNKWIDKWPTVSDLASATSEEVNSMWSGLGYYRRAAFLHKGAQSVVEAGGIVPNTLEGLLKVPGIGRYTAGAVASICFGHVTPLVDGNVIRVLSRLRSIASDPKSKDAIKLHWELAEAIVDPVRPGTFNQALMELGATVCTPKSPKCTECPLKSICHAYQEIEDIGREKIPKDKTCRVCEDDDSVDSPTDAVTKYPTKVKKNKQREEAVAVSIVERKEGEESQYLLVQRPDKGLLASLWEFPQISIEEKEAEKIDGDFDSKLRDKIDRYVERNLGVQDLETISRRYLGTHVHLFSHIRQSMYIESRSVKTSTGDLPKRTKWLSEGELQGSAVSSSVRKCLELRKGKIKTTKAKKVDIEGLSGLTPFQRQRIMAESKSRKAAVELITTDAIRKEHLWDKTVVLKFDGLEGKSVDHFIELQVLIKAHDEIYGEQRWRTGVKVLNELRKYFNAEGNLYGVPTDLNHEKADLTNEYLKGGLPRTNVSPVLKSYIEHASSDDRVTSYVKNMHRMAGSEEDHERLKQLLIGCVQAAEMRNNIRSDARFRLFCSIVGIYIAYLFFSSVWPFKTGPANIGASLNVSPADKIHEIKTGVPHQIHQSWKDNDLPFKFKKWSESWRALNEGWRWTLWTNEDNLALCTEFFPWFLDTYRSMQGEIFRADLVRNMYLYLVYADLDQQALRPIHSLFSNTKENPAQYLNRQAGDISNTAVVAYIGLMDHVYDDNSMPNAWMASSPGHPFWLLPLIIASEMKKTDSPEETSGPTALYNSWVLYEKLTKKGPTEVWDYIIQKLGDKFPIRNTVPHATGIIKSQYVYPHSWGSEDLACSIGQPKYNPDQCLKNKEVVKKGSYCITYWSHSWTAKSSDDGRVGMLQEKE</sequence>
<accession>A0A2P6NLY2</accession>
<dbReference type="EC" id="3.2.2.31" evidence="4"/>
<evidence type="ECO:0000256" key="9">
    <source>
        <dbReference type="ARBA" id="ARBA00022801"/>
    </source>
</evidence>
<dbReference type="PROSITE" id="PS00764">
    <property type="entry name" value="ENDONUCLEASE_III_1"/>
    <property type="match status" value="1"/>
</dbReference>
<evidence type="ECO:0000256" key="7">
    <source>
        <dbReference type="ARBA" id="ARBA00022723"/>
    </source>
</evidence>
<evidence type="ECO:0000256" key="1">
    <source>
        <dbReference type="ARBA" id="ARBA00000843"/>
    </source>
</evidence>
<keyword evidence="7" id="KW-0479">Metal-binding</keyword>
<evidence type="ECO:0000256" key="12">
    <source>
        <dbReference type="ARBA" id="ARBA00023204"/>
    </source>
</evidence>
<keyword evidence="12" id="KW-0234">DNA repair</keyword>
<dbReference type="GO" id="GO:0051539">
    <property type="term" value="F:4 iron, 4 sulfur cluster binding"/>
    <property type="evidence" value="ECO:0007669"/>
    <property type="project" value="UniProtKB-KW"/>
</dbReference>
<dbReference type="InterPro" id="IPR004035">
    <property type="entry name" value="Endouclease-III_FeS-bd_BS"/>
</dbReference>
<evidence type="ECO:0000256" key="14">
    <source>
        <dbReference type="SAM" id="MobiDB-lite"/>
    </source>
</evidence>
<dbReference type="InterPro" id="IPR003651">
    <property type="entry name" value="Endonuclease3_FeS-loop_motif"/>
</dbReference>
<dbReference type="OrthoDB" id="10248838at2759"/>
<evidence type="ECO:0000313" key="17">
    <source>
        <dbReference type="Proteomes" id="UP000241769"/>
    </source>
</evidence>
<dbReference type="Pfam" id="PF14815">
    <property type="entry name" value="NUDIX_4"/>
    <property type="match status" value="1"/>
</dbReference>
<evidence type="ECO:0000256" key="11">
    <source>
        <dbReference type="ARBA" id="ARBA00023014"/>
    </source>
</evidence>
<dbReference type="Proteomes" id="UP000241769">
    <property type="component" value="Unassembled WGS sequence"/>
</dbReference>
<feature type="domain" description="HhH-GPD" evidence="15">
    <location>
        <begin position="124"/>
        <end position="274"/>
    </location>
</feature>
<dbReference type="InterPro" id="IPR007577">
    <property type="entry name" value="GlycoTrfase_DXD_sugar-bd_CS"/>
</dbReference>
<dbReference type="SUPFAM" id="SSF55811">
    <property type="entry name" value="Nudix"/>
    <property type="match status" value="1"/>
</dbReference>
<evidence type="ECO:0000256" key="5">
    <source>
        <dbReference type="ARBA" id="ARBA00022023"/>
    </source>
</evidence>
<dbReference type="GO" id="GO:0035485">
    <property type="term" value="F:adenine/guanine mispair binding"/>
    <property type="evidence" value="ECO:0007669"/>
    <property type="project" value="TreeGrafter"/>
</dbReference>
<dbReference type="GO" id="GO:0006284">
    <property type="term" value="P:base-excision repair"/>
    <property type="evidence" value="ECO:0007669"/>
    <property type="project" value="InterPro"/>
</dbReference>
<dbReference type="SUPFAM" id="SSF48150">
    <property type="entry name" value="DNA-glycosylase"/>
    <property type="match status" value="1"/>
</dbReference>
<dbReference type="InterPro" id="IPR029044">
    <property type="entry name" value="Nucleotide-diphossugar_trans"/>
</dbReference>
<feature type="compositionally biased region" description="Low complexity" evidence="14">
    <location>
        <begin position="26"/>
        <end position="35"/>
    </location>
</feature>
<dbReference type="GO" id="GO:0005634">
    <property type="term" value="C:nucleus"/>
    <property type="evidence" value="ECO:0007669"/>
    <property type="project" value="TreeGrafter"/>
</dbReference>
<dbReference type="InterPro" id="IPR015797">
    <property type="entry name" value="NUDIX_hydrolase-like_dom_sf"/>
</dbReference>
<comment type="cofactor">
    <cofactor evidence="2">
        <name>[4Fe-4S] cluster</name>
        <dbReference type="ChEBI" id="CHEBI:49883"/>
    </cofactor>
</comment>
<dbReference type="GO" id="GO:0006298">
    <property type="term" value="P:mismatch repair"/>
    <property type="evidence" value="ECO:0007669"/>
    <property type="project" value="TreeGrafter"/>
</dbReference>
<protein>
    <recommendedName>
        <fullName evidence="5">Adenine DNA glycosylase</fullName>
        <ecNumber evidence="4">3.2.2.31</ecNumber>
    </recommendedName>
</protein>
<dbReference type="Gene3D" id="3.90.79.10">
    <property type="entry name" value="Nucleoside Triphosphate Pyrophosphohydrolase"/>
    <property type="match status" value="1"/>
</dbReference>
<dbReference type="Pfam" id="PF00730">
    <property type="entry name" value="HhH-GPD"/>
    <property type="match status" value="1"/>
</dbReference>
<feature type="compositionally biased region" description="Basic residues" evidence="14">
    <location>
        <begin position="1"/>
        <end position="12"/>
    </location>
</feature>
<reference evidence="16 17" key="1">
    <citation type="journal article" date="2018" name="Genome Biol. Evol.">
        <title>Multiple Roots of Fruiting Body Formation in Amoebozoa.</title>
        <authorList>
            <person name="Hillmann F."/>
            <person name="Forbes G."/>
            <person name="Novohradska S."/>
            <person name="Ferling I."/>
            <person name="Riege K."/>
            <person name="Groth M."/>
            <person name="Westermann M."/>
            <person name="Marz M."/>
            <person name="Spaller T."/>
            <person name="Winckler T."/>
            <person name="Schaap P."/>
            <person name="Glockner G."/>
        </authorList>
    </citation>
    <scope>NUCLEOTIDE SEQUENCE [LARGE SCALE GENOMIC DNA]</scope>
    <source>
        <strain evidence="16 17">Jena</strain>
    </source>
</reference>
<dbReference type="CDD" id="cd03431">
    <property type="entry name" value="NUDIX_DNA_Glycosylase_C-MutY"/>
    <property type="match status" value="1"/>
</dbReference>
<dbReference type="CDD" id="cd00056">
    <property type="entry name" value="ENDO3c"/>
    <property type="match status" value="1"/>
</dbReference>
<dbReference type="AlphaFoldDB" id="A0A2P6NLY2"/>
<keyword evidence="8" id="KW-0227">DNA damage</keyword>
<name>A0A2P6NLY2_9EUKA</name>
<dbReference type="Gene3D" id="3.90.550.20">
    <property type="match status" value="1"/>
</dbReference>
<keyword evidence="10" id="KW-0408">Iron</keyword>
<keyword evidence="9" id="KW-0378">Hydrolase</keyword>
<dbReference type="GO" id="GO:0046872">
    <property type="term" value="F:metal ion binding"/>
    <property type="evidence" value="ECO:0007669"/>
    <property type="project" value="UniProtKB-KW"/>
</dbReference>
<feature type="compositionally biased region" description="Acidic residues" evidence="14">
    <location>
        <begin position="16"/>
        <end position="25"/>
    </location>
</feature>
<dbReference type="InterPro" id="IPR000445">
    <property type="entry name" value="HhH_motif"/>
</dbReference>
<dbReference type="SMART" id="SM00525">
    <property type="entry name" value="FES"/>
    <property type="match status" value="1"/>
</dbReference>
<feature type="region of interest" description="Disordered" evidence="14">
    <location>
        <begin position="1"/>
        <end position="55"/>
    </location>
</feature>
<dbReference type="EMBL" id="MDYQ01000054">
    <property type="protein sequence ID" value="PRP84922.1"/>
    <property type="molecule type" value="Genomic_DNA"/>
</dbReference>
<dbReference type="Pfam" id="PF10576">
    <property type="entry name" value="EndIII_4Fe-2S"/>
    <property type="match status" value="1"/>
</dbReference>
<evidence type="ECO:0000256" key="10">
    <source>
        <dbReference type="ARBA" id="ARBA00023004"/>
    </source>
</evidence>
<dbReference type="SUPFAM" id="SSF53448">
    <property type="entry name" value="Nucleotide-diphospho-sugar transferases"/>
    <property type="match status" value="1"/>
</dbReference>
<evidence type="ECO:0000256" key="2">
    <source>
        <dbReference type="ARBA" id="ARBA00001966"/>
    </source>
</evidence>
<dbReference type="Pfam" id="PF04488">
    <property type="entry name" value="Gly_transf_sug"/>
    <property type="match status" value="1"/>
</dbReference>
<dbReference type="PANTHER" id="PTHR42944:SF1">
    <property type="entry name" value="ADENINE DNA GLYCOSYLASE"/>
    <property type="match status" value="1"/>
</dbReference>
<evidence type="ECO:0000256" key="8">
    <source>
        <dbReference type="ARBA" id="ARBA00022763"/>
    </source>
</evidence>
<dbReference type="InterPro" id="IPR023170">
    <property type="entry name" value="HhH_base_excis_C"/>
</dbReference>